<evidence type="ECO:0000313" key="3">
    <source>
        <dbReference type="Proteomes" id="UP000245073"/>
    </source>
</evidence>
<dbReference type="InterPro" id="IPR010466">
    <property type="entry name" value="DUF1058"/>
</dbReference>
<keyword evidence="3" id="KW-1185">Reference proteome</keyword>
<sequence>MPVKCKHRSLGGLALGGAALGGLAGAMLLLAGPALAQTPTTTPSGLPVPRYVVLKYGEVNARQGPDEQHRLLWIYKAKGLPVQVVAETREWRRICDPEGGLAWVHKRTTDGRRTAMRVQDSPLPLRASPKPEARISAYLAGRSIANLDKCEKGWCRLKADGASGWAPEGEIWGAKETLQCPKGR</sequence>
<feature type="signal peptide" evidence="1">
    <location>
        <begin position="1"/>
        <end position="36"/>
    </location>
</feature>
<organism evidence="2 3">
    <name type="scientific">Caulobacter endophyticus</name>
    <dbReference type="NCBI Taxonomy" id="2172652"/>
    <lineage>
        <taxon>Bacteria</taxon>
        <taxon>Pseudomonadati</taxon>
        <taxon>Pseudomonadota</taxon>
        <taxon>Alphaproteobacteria</taxon>
        <taxon>Caulobacterales</taxon>
        <taxon>Caulobacteraceae</taxon>
        <taxon>Caulobacter</taxon>
    </lineage>
</organism>
<gene>
    <name evidence="2" type="ORF">DDF67_11875</name>
</gene>
<dbReference type="Proteomes" id="UP000245073">
    <property type="component" value="Unassembled WGS sequence"/>
</dbReference>
<evidence type="ECO:0000256" key="1">
    <source>
        <dbReference type="SAM" id="SignalP"/>
    </source>
</evidence>
<feature type="chain" id="PRO_5015545412" description="SH3-like domain-containing protein" evidence="1">
    <location>
        <begin position="37"/>
        <end position="184"/>
    </location>
</feature>
<evidence type="ECO:0008006" key="4">
    <source>
        <dbReference type="Google" id="ProtNLM"/>
    </source>
</evidence>
<proteinExistence type="predicted"/>
<protein>
    <recommendedName>
        <fullName evidence="4">SH3-like domain-containing protein</fullName>
    </recommendedName>
</protein>
<keyword evidence="1" id="KW-0732">Signal</keyword>
<name>A0A2T9K0M2_9CAUL</name>
<dbReference type="EMBL" id="QDKQ01000041">
    <property type="protein sequence ID" value="PVM89509.1"/>
    <property type="molecule type" value="Genomic_DNA"/>
</dbReference>
<accession>A0A2T9K0M2</accession>
<dbReference type="Gene3D" id="2.30.30.40">
    <property type="entry name" value="SH3 Domains"/>
    <property type="match status" value="1"/>
</dbReference>
<dbReference type="AlphaFoldDB" id="A0A2T9K0M2"/>
<dbReference type="OrthoDB" id="9810773at2"/>
<evidence type="ECO:0000313" key="2">
    <source>
        <dbReference type="EMBL" id="PVM89509.1"/>
    </source>
</evidence>
<comment type="caution">
    <text evidence="2">The sequence shown here is derived from an EMBL/GenBank/DDBJ whole genome shotgun (WGS) entry which is preliminary data.</text>
</comment>
<reference evidence="2 3" key="1">
    <citation type="submission" date="2018-04" db="EMBL/GenBank/DDBJ databases">
        <title>The genome sequence of Caulobacter sp. 744.</title>
        <authorList>
            <person name="Gao J."/>
            <person name="Sun J."/>
        </authorList>
    </citation>
    <scope>NUCLEOTIDE SEQUENCE [LARGE SCALE GENOMIC DNA]</scope>
    <source>
        <strain evidence="2 3">774</strain>
    </source>
</reference>
<dbReference type="Pfam" id="PF06347">
    <property type="entry name" value="SH3_4"/>
    <property type="match status" value="2"/>
</dbReference>
<dbReference type="RefSeq" id="WP_109101110.1">
    <property type="nucleotide sequence ID" value="NZ_QDKQ01000041.1"/>
</dbReference>